<feature type="domain" description="DUF11" evidence="3">
    <location>
        <begin position="1200"/>
        <end position="1306"/>
    </location>
</feature>
<dbReference type="Gene3D" id="2.60.40.1170">
    <property type="entry name" value="Mu homology domain, subdomain B"/>
    <property type="match status" value="1"/>
</dbReference>
<feature type="region of interest" description="Disordered" evidence="1">
    <location>
        <begin position="1415"/>
        <end position="1452"/>
    </location>
</feature>
<dbReference type="InterPro" id="IPR013783">
    <property type="entry name" value="Ig-like_fold"/>
</dbReference>
<dbReference type="InterPro" id="IPR047589">
    <property type="entry name" value="DUF11_rpt"/>
</dbReference>
<evidence type="ECO:0000313" key="5">
    <source>
        <dbReference type="Proteomes" id="UP000256864"/>
    </source>
</evidence>
<feature type="domain" description="DUF11" evidence="3">
    <location>
        <begin position="721"/>
        <end position="834"/>
    </location>
</feature>
<dbReference type="InterPro" id="IPR001434">
    <property type="entry name" value="OmcB-like_DUF11"/>
</dbReference>
<feature type="compositionally biased region" description="Pro residues" evidence="1">
    <location>
        <begin position="1435"/>
        <end position="1445"/>
    </location>
</feature>
<feature type="domain" description="DUF11" evidence="3">
    <location>
        <begin position="841"/>
        <end position="953"/>
    </location>
</feature>
<reference evidence="4 5" key="1">
    <citation type="submission" date="2018-07" db="EMBL/GenBank/DDBJ databases">
        <title>Genomic Encyclopedia of Type Strains, Phase IV (KMG-IV): sequencing the most valuable type-strain genomes for metagenomic binning, comparative biology and taxonomic classification.</title>
        <authorList>
            <person name="Goeker M."/>
        </authorList>
    </citation>
    <scope>NUCLEOTIDE SEQUENCE [LARGE SCALE GENOMIC DNA]</scope>
    <source>
        <strain evidence="4 5">DSM 7466</strain>
    </source>
</reference>
<dbReference type="NCBIfam" id="TIGR01451">
    <property type="entry name" value="B_ant_repeat"/>
    <property type="match status" value="9"/>
</dbReference>
<keyword evidence="5" id="KW-1185">Reference proteome</keyword>
<dbReference type="EMBL" id="QREL01000001">
    <property type="protein sequence ID" value="REE28294.1"/>
    <property type="molecule type" value="Genomic_DNA"/>
</dbReference>
<dbReference type="Proteomes" id="UP000256864">
    <property type="component" value="Unassembled WGS sequence"/>
</dbReference>
<dbReference type="SUPFAM" id="SSF49464">
    <property type="entry name" value="Carboxypeptidase regulatory domain-like"/>
    <property type="match status" value="1"/>
</dbReference>
<dbReference type="Gene3D" id="2.60.40.10">
    <property type="entry name" value="Immunoglobulins"/>
    <property type="match status" value="5"/>
</dbReference>
<dbReference type="PANTHER" id="PTHR34819">
    <property type="entry name" value="LARGE CYSTEINE-RICH PERIPLASMIC PROTEIN OMCB"/>
    <property type="match status" value="1"/>
</dbReference>
<keyword evidence="2" id="KW-1133">Transmembrane helix</keyword>
<feature type="domain" description="DUF11" evidence="3">
    <location>
        <begin position="484"/>
        <end position="592"/>
    </location>
</feature>
<dbReference type="PANTHER" id="PTHR34819:SF3">
    <property type="entry name" value="CELL SURFACE PROTEIN"/>
    <property type="match status" value="1"/>
</dbReference>
<proteinExistence type="predicted"/>
<evidence type="ECO:0000313" key="4">
    <source>
        <dbReference type="EMBL" id="REE28294.1"/>
    </source>
</evidence>
<name>A0A371NCZ7_9EURY</name>
<feature type="domain" description="DUF11" evidence="3">
    <location>
        <begin position="1320"/>
        <end position="1426"/>
    </location>
</feature>
<protein>
    <submittedName>
        <fullName evidence="4">Putative repeat protein (TIGR01451 family)</fullName>
    </submittedName>
</protein>
<accession>A0A371NCZ7</accession>
<dbReference type="Gene3D" id="2.60.40.1120">
    <property type="entry name" value="Carboxypeptidase-like, regulatory domain"/>
    <property type="match status" value="1"/>
</dbReference>
<dbReference type="Gene3D" id="2.60.40.3080">
    <property type="match status" value="2"/>
</dbReference>
<sequence>MRKFTLTLAILILMVAAGTASAADTDNQTDSDSVITGTVTYCNSTEPFEGAVINVASMNGSNLASGVTGPDGRYSVSLQSPDRTFVVSAVAPGHVIPSKTVTLDETGRATADFRLGTLQLTMGSWDILGLDHNNVNVGPNQYLIQIRVKNNALTTANNVTANLTFTSTNPYIYLAANETSNKYLGDIAPGVTVDVFYLVEVSRNTLAYLTSRNYTVTVGGTNTGSADTINGRLYVEKLVSQNRNDVVSITVSNPTPAIGDVIAVTVVSTTASATYDIVNLPLTNYNPAILQPLNVTVTYGPNTSNNVRLDSPGQTNFVSVWLFNVTGAGVTRLFGLITDRSGSSYHYNSDFGENITIRAVEKADLAIAKTVNSTAPNIGDTVKFTLTVVNYGPNNATGVYVVDNLPAQLQFVSAVASKGTYNNNTGIWTIGNLDYFETVTLNITALVTSTGTIVNNANVTGDVFDPNMANNYASATLNSPPASDLTIDKSVSNSEPYVGDTIQYTITVSNRGPDNAAGVVVEDILPAGLILVSATPSKGTYVMGTWYVGTLNYLEVATLTILAKVNATGVLTNFANITSPNFDPNPDNNNVTRDVVGIPVADLRIIKNVNNARPSFGSNVTFTVAVTNLGPSTATGVTVTDILSPGLVYLSHTVTQGSYNPLTGVWTIGTLNYAASALMNLTVLVNTTGDSNNTVSVTGNEYDPDRTNNNAISVLNAVSADLSIQKTVDRPVINNGETATFTVTVRNAGPDTPSNVVVTDLLPAGLSIISYTVTQGTFSEATRTWNVGSLPALFQATLTLLVRATQAGFQTNIVNVSSELPDPLPQDNVDAVTVDVRPSADVKITKTVSNTAPDFGETVVFYITVTNLGPDTATVVRTVDGLPAGLVYQSHVASAGVYFPEFYVWTVDSLAPGASETLNLTALVNATGELINTVSVTATEYDPDMTNNYAAAALNGRALADIGVQKTVLLTPINNGQSTNFTVIVTNNGPNDATGVAVTDILPAALTLISATPSQGTFAGGVWTVGNLANGASATLVLEVLANAAGIFTNYVNASADQYDPVISNNNATAVLTVNPSADVSVTKTVSNSTPNFGDQITFYVTVMNNGPDNATGVTLTERLPAGLVYVSHVISQGVCYPLACIWIVGDLAPGSSATLNFTVLVNRTGDVVNRVLAVGEEFDPYPENNTAEVTVRIPAAAYLVIDKVVNASVANFTDTVRFTVSVRNDGPDTAAGVVVTDLLPAGLVYLSHSASQGIYDNVTGAWLVGSLVKGAVATLEIVARVAVSNSTLINVADVTADTYNPNPDTSANATVTVNPRAELTINKTVDRRAVRVGQNVRFTITVTNNGPDTALNTMVTDRLPDAMRYISSNATRGSYNPTTGVWMIGDLPAGSSEVLDIVVQLIRRGTFVNVATVSSGSSGGNNTTDVEIDVTEPSPAPEPQPGPGKVPMKPTGAPLTALVAGMLLLAAGSAISRRK</sequence>
<evidence type="ECO:0000256" key="2">
    <source>
        <dbReference type="SAM" id="Phobius"/>
    </source>
</evidence>
<dbReference type="InterPro" id="IPR051172">
    <property type="entry name" value="Chlamydia_OmcB"/>
</dbReference>
<evidence type="ECO:0000256" key="1">
    <source>
        <dbReference type="SAM" id="MobiDB-lite"/>
    </source>
</evidence>
<feature type="domain" description="DUF11" evidence="3">
    <location>
        <begin position="1079"/>
        <end position="1192"/>
    </location>
</feature>
<keyword evidence="2" id="KW-0812">Transmembrane</keyword>
<organism evidence="4 5">
    <name type="scientific">Methanothermobacter defluvii</name>
    <dbReference type="NCBI Taxonomy" id="49339"/>
    <lineage>
        <taxon>Archaea</taxon>
        <taxon>Methanobacteriati</taxon>
        <taxon>Methanobacteriota</taxon>
        <taxon>Methanomada group</taxon>
        <taxon>Methanobacteria</taxon>
        <taxon>Methanobacteriales</taxon>
        <taxon>Methanobacteriaceae</taxon>
        <taxon>Methanothermobacter</taxon>
    </lineage>
</organism>
<keyword evidence="2" id="KW-0472">Membrane</keyword>
<feature type="compositionally biased region" description="Low complexity" evidence="1">
    <location>
        <begin position="1415"/>
        <end position="1425"/>
    </location>
</feature>
<dbReference type="InterPro" id="IPR008969">
    <property type="entry name" value="CarboxyPept-like_regulatory"/>
</dbReference>
<evidence type="ECO:0000259" key="3">
    <source>
        <dbReference type="Pfam" id="PF01345"/>
    </source>
</evidence>
<comment type="caution">
    <text evidence="4">The sequence shown here is derived from an EMBL/GenBank/DDBJ whole genome shotgun (WGS) entry which is preliminary data.</text>
</comment>
<feature type="transmembrane region" description="Helical" evidence="2">
    <location>
        <begin position="1453"/>
        <end position="1472"/>
    </location>
</feature>
<feature type="domain" description="DUF11" evidence="3">
    <location>
        <begin position="364"/>
        <end position="477"/>
    </location>
</feature>
<dbReference type="Pfam" id="PF01345">
    <property type="entry name" value="DUF11"/>
    <property type="match status" value="9"/>
</dbReference>
<dbReference type="RefSeq" id="WP_115891993.1">
    <property type="nucleotide sequence ID" value="NZ_QREL01000001.1"/>
</dbReference>
<feature type="domain" description="DUF11" evidence="3">
    <location>
        <begin position="602"/>
        <end position="711"/>
    </location>
</feature>
<gene>
    <name evidence="4" type="ORF">C7452_0295</name>
</gene>
<feature type="domain" description="DUF11" evidence="3">
    <location>
        <begin position="961"/>
        <end position="1071"/>
    </location>
</feature>